<feature type="domain" description="Ice-binding protein C-terminal" evidence="2">
    <location>
        <begin position="224"/>
        <end position="248"/>
    </location>
</feature>
<evidence type="ECO:0000256" key="1">
    <source>
        <dbReference type="SAM" id="SignalP"/>
    </source>
</evidence>
<evidence type="ECO:0000313" key="4">
    <source>
        <dbReference type="Proteomes" id="UP000738431"/>
    </source>
</evidence>
<organism evidence="3 4">
    <name type="scientific">Actomonas aquatica</name>
    <dbReference type="NCBI Taxonomy" id="2866162"/>
    <lineage>
        <taxon>Bacteria</taxon>
        <taxon>Pseudomonadati</taxon>
        <taxon>Verrucomicrobiota</taxon>
        <taxon>Opitutia</taxon>
        <taxon>Opitutales</taxon>
        <taxon>Opitutaceae</taxon>
        <taxon>Actomonas</taxon>
    </lineage>
</organism>
<accession>A0ABZ1C2F1</accession>
<dbReference type="Proteomes" id="UP000738431">
    <property type="component" value="Chromosome"/>
</dbReference>
<feature type="chain" id="PRO_5047117327" evidence="1">
    <location>
        <begin position="24"/>
        <end position="256"/>
    </location>
</feature>
<feature type="signal peptide" evidence="1">
    <location>
        <begin position="1"/>
        <end position="23"/>
    </location>
</feature>
<keyword evidence="4" id="KW-1185">Reference proteome</keyword>
<protein>
    <submittedName>
        <fullName evidence="3">PEP-CTERM sorting domain-containing protein</fullName>
    </submittedName>
</protein>
<keyword evidence="1" id="KW-0732">Signal</keyword>
<dbReference type="EMBL" id="CP139781">
    <property type="protein sequence ID" value="WRQ85606.1"/>
    <property type="molecule type" value="Genomic_DNA"/>
</dbReference>
<reference evidence="3 4" key="1">
    <citation type="submission" date="2021-08" db="EMBL/GenBank/DDBJ databases">
        <authorList>
            <person name="Zhang D."/>
            <person name="Zhang A."/>
            <person name="Wang L."/>
        </authorList>
    </citation>
    <scope>NUCLEOTIDE SEQUENCE [LARGE SCALE GENOMIC DNA]</scope>
    <source>
        <strain evidence="3 4">WL0086</strain>
    </source>
</reference>
<evidence type="ECO:0000313" key="3">
    <source>
        <dbReference type="EMBL" id="WRQ85606.1"/>
    </source>
</evidence>
<name>A0ABZ1C2F1_9BACT</name>
<sequence>MTTSFFSLLRVCAFFMLAGCLQAQFSSVFFEEFNGPTLSSEWEETTPGTYQFDGDATNLTGNRVYIRTAASDFIDHDFSMMVQFTLPESGGANQSMFVGFGSGLPDGSFFHEPHTAIYFRATAPDFSGEKLLYDISASAGTHQESSNLLNPGGGTHMVVLTRIGDTFTMEFDANALVEGSSVELTQSFSVADTLDFLDATNSYLFLGTGGSGVSIDVAAVALSAVPEPSTYAMMAGLVVLGAAGWHRRRRQALAAA</sequence>
<dbReference type="Pfam" id="PF07589">
    <property type="entry name" value="PEP-CTERM"/>
    <property type="match status" value="1"/>
</dbReference>
<dbReference type="InterPro" id="IPR013424">
    <property type="entry name" value="Ice-binding_C"/>
</dbReference>
<dbReference type="NCBIfam" id="TIGR02595">
    <property type="entry name" value="PEP_CTERM"/>
    <property type="match status" value="1"/>
</dbReference>
<evidence type="ECO:0000259" key="2">
    <source>
        <dbReference type="Pfam" id="PF07589"/>
    </source>
</evidence>
<dbReference type="RefSeq" id="WP_221032851.1">
    <property type="nucleotide sequence ID" value="NZ_CP139781.1"/>
</dbReference>
<proteinExistence type="predicted"/>
<gene>
    <name evidence="3" type="ORF">K1X11_012410</name>
</gene>
<reference evidence="3 4" key="2">
    <citation type="submission" date="2023-12" db="EMBL/GenBank/DDBJ databases">
        <title>Description of an unclassified Opitutus bacterium of Verrucomicrobiota.</title>
        <authorList>
            <person name="Zhang D.-F."/>
        </authorList>
    </citation>
    <scope>NUCLEOTIDE SEQUENCE [LARGE SCALE GENOMIC DNA]</scope>
    <source>
        <strain evidence="3 4">WL0086</strain>
    </source>
</reference>